<dbReference type="EMBL" id="NEDP02000798">
    <property type="protein sequence ID" value="OWF54967.1"/>
    <property type="molecule type" value="Genomic_DNA"/>
</dbReference>
<dbReference type="OrthoDB" id="10619079at2759"/>
<evidence type="ECO:0000256" key="1">
    <source>
        <dbReference type="SAM" id="MobiDB-lite"/>
    </source>
</evidence>
<keyword evidence="2" id="KW-1133">Transmembrane helix</keyword>
<feature type="region of interest" description="Disordered" evidence="1">
    <location>
        <begin position="1"/>
        <end position="64"/>
    </location>
</feature>
<evidence type="ECO:0000313" key="3">
    <source>
        <dbReference type="EMBL" id="OWF54967.1"/>
    </source>
</evidence>
<accession>A0A210R1Y8</accession>
<reference evidence="3 4" key="1">
    <citation type="journal article" date="2017" name="Nat. Ecol. Evol.">
        <title>Scallop genome provides insights into evolution of bilaterian karyotype and development.</title>
        <authorList>
            <person name="Wang S."/>
            <person name="Zhang J."/>
            <person name="Jiao W."/>
            <person name="Li J."/>
            <person name="Xun X."/>
            <person name="Sun Y."/>
            <person name="Guo X."/>
            <person name="Huan P."/>
            <person name="Dong B."/>
            <person name="Zhang L."/>
            <person name="Hu X."/>
            <person name="Sun X."/>
            <person name="Wang J."/>
            <person name="Zhao C."/>
            <person name="Wang Y."/>
            <person name="Wang D."/>
            <person name="Huang X."/>
            <person name="Wang R."/>
            <person name="Lv J."/>
            <person name="Li Y."/>
            <person name="Zhang Z."/>
            <person name="Liu B."/>
            <person name="Lu W."/>
            <person name="Hui Y."/>
            <person name="Liang J."/>
            <person name="Zhou Z."/>
            <person name="Hou R."/>
            <person name="Li X."/>
            <person name="Liu Y."/>
            <person name="Li H."/>
            <person name="Ning X."/>
            <person name="Lin Y."/>
            <person name="Zhao L."/>
            <person name="Xing Q."/>
            <person name="Dou J."/>
            <person name="Li Y."/>
            <person name="Mao J."/>
            <person name="Guo H."/>
            <person name="Dou H."/>
            <person name="Li T."/>
            <person name="Mu C."/>
            <person name="Jiang W."/>
            <person name="Fu Q."/>
            <person name="Fu X."/>
            <person name="Miao Y."/>
            <person name="Liu J."/>
            <person name="Yu Q."/>
            <person name="Li R."/>
            <person name="Liao H."/>
            <person name="Li X."/>
            <person name="Kong Y."/>
            <person name="Jiang Z."/>
            <person name="Chourrout D."/>
            <person name="Li R."/>
            <person name="Bao Z."/>
        </authorList>
    </citation>
    <scope>NUCLEOTIDE SEQUENCE [LARGE SCALE GENOMIC DNA]</scope>
    <source>
        <strain evidence="3 4">PY_sf001</strain>
    </source>
</reference>
<protein>
    <submittedName>
        <fullName evidence="3">Uncharacterized protein</fullName>
    </submittedName>
</protein>
<evidence type="ECO:0000256" key="2">
    <source>
        <dbReference type="SAM" id="Phobius"/>
    </source>
</evidence>
<dbReference type="Proteomes" id="UP000242188">
    <property type="component" value="Unassembled WGS sequence"/>
</dbReference>
<proteinExistence type="predicted"/>
<feature type="compositionally biased region" description="Pro residues" evidence="1">
    <location>
        <begin position="1"/>
        <end position="14"/>
    </location>
</feature>
<keyword evidence="4" id="KW-1185">Reference proteome</keyword>
<gene>
    <name evidence="3" type="ORF">KP79_PYT17943</name>
</gene>
<organism evidence="3 4">
    <name type="scientific">Mizuhopecten yessoensis</name>
    <name type="common">Japanese scallop</name>
    <name type="synonym">Patinopecten yessoensis</name>
    <dbReference type="NCBI Taxonomy" id="6573"/>
    <lineage>
        <taxon>Eukaryota</taxon>
        <taxon>Metazoa</taxon>
        <taxon>Spiralia</taxon>
        <taxon>Lophotrochozoa</taxon>
        <taxon>Mollusca</taxon>
        <taxon>Bivalvia</taxon>
        <taxon>Autobranchia</taxon>
        <taxon>Pteriomorphia</taxon>
        <taxon>Pectinida</taxon>
        <taxon>Pectinoidea</taxon>
        <taxon>Pectinidae</taxon>
        <taxon>Mizuhopecten</taxon>
    </lineage>
</organism>
<sequence>MSEPTAPPDGPPPSYESVIQGQVVPHVPGVEPKDNSNIPPYGGYPVPQPPYPTPADGSQPYPVQAMGQYQGAYPQAGYGYPPGTGSHPGYVQAQQPQYNMPYGQPPGQVGVSPVVYTTNTTLGVNAQNNLRRKKALLCTTVMIATFIAIIIFIMQITL</sequence>
<keyword evidence="2" id="KW-0472">Membrane</keyword>
<comment type="caution">
    <text evidence="3">The sequence shown here is derived from an EMBL/GenBank/DDBJ whole genome shotgun (WGS) entry which is preliminary data.</text>
</comment>
<dbReference type="AlphaFoldDB" id="A0A210R1Y8"/>
<feature type="transmembrane region" description="Helical" evidence="2">
    <location>
        <begin position="135"/>
        <end position="156"/>
    </location>
</feature>
<name>A0A210R1Y8_MIZYE</name>
<evidence type="ECO:0000313" key="4">
    <source>
        <dbReference type="Proteomes" id="UP000242188"/>
    </source>
</evidence>
<keyword evidence="2" id="KW-0812">Transmembrane</keyword>